<dbReference type="InterPro" id="IPR053346">
    <property type="entry name" value="Fra_a_1-associated"/>
</dbReference>
<evidence type="ECO:0000313" key="5">
    <source>
        <dbReference type="Proteomes" id="UP001162541"/>
    </source>
</evidence>
<dbReference type="Proteomes" id="UP000077202">
    <property type="component" value="Unassembled WGS sequence"/>
</dbReference>
<feature type="region of interest" description="Disordered" evidence="1">
    <location>
        <begin position="91"/>
        <end position="111"/>
    </location>
</feature>
<dbReference type="PANTHER" id="PTHR35722">
    <property type="entry name" value="MAL D 1-ASSOCIATED PROTEIN"/>
    <property type="match status" value="1"/>
</dbReference>
<evidence type="ECO:0000313" key="2">
    <source>
        <dbReference type="EMBL" id="BBN06741.1"/>
    </source>
</evidence>
<proteinExistence type="predicted"/>
<dbReference type="EMBL" id="LVLJ01002341">
    <property type="protein sequence ID" value="OAE25311.1"/>
    <property type="molecule type" value="Genomic_DNA"/>
</dbReference>
<evidence type="ECO:0000313" key="3">
    <source>
        <dbReference type="EMBL" id="OAE25311.1"/>
    </source>
</evidence>
<dbReference type="EMBL" id="AP019868">
    <property type="protein sequence ID" value="BBN06742.1"/>
    <property type="molecule type" value="Genomic_DNA"/>
</dbReference>
<protein>
    <submittedName>
        <fullName evidence="3">Uncharacterized protein</fullName>
    </submittedName>
</protein>
<reference evidence="5" key="3">
    <citation type="journal article" date="2020" name="Curr. Biol.">
        <title>Chromatin organization in early land plants reveals an ancestral association between H3K27me3, transposons, and constitutive heterochromatin.</title>
        <authorList>
            <person name="Montgomery S.A."/>
            <person name="Tanizawa Y."/>
            <person name="Galik B."/>
            <person name="Wang N."/>
            <person name="Ito T."/>
            <person name="Mochizuki T."/>
            <person name="Akimcheva S."/>
            <person name="Bowman J.L."/>
            <person name="Cognat V."/>
            <person name="Marechal-Drouard L."/>
            <person name="Ekker H."/>
            <person name="Hong S.F."/>
            <person name="Kohchi T."/>
            <person name="Lin S.S."/>
            <person name="Liu L.D."/>
            <person name="Nakamura Y."/>
            <person name="Valeeva L.R."/>
            <person name="Shakirov E.V."/>
            <person name="Shippen D.E."/>
            <person name="Wei W.L."/>
            <person name="Yagura M."/>
            <person name="Yamaoka S."/>
            <person name="Yamato K.T."/>
            <person name="Liu C."/>
            <person name="Berger F."/>
        </authorList>
    </citation>
    <scope>NUCLEOTIDE SEQUENCE [LARGE SCALE GENOMIC DNA]</scope>
    <source>
        <strain evidence="5">Tak-1</strain>
    </source>
</reference>
<dbReference type="Proteomes" id="UP001162541">
    <property type="component" value="Chromosome 3"/>
</dbReference>
<name>A0A176VY80_MARPO</name>
<keyword evidence="4" id="KW-1185">Reference proteome</keyword>
<evidence type="ECO:0000313" key="4">
    <source>
        <dbReference type="Proteomes" id="UP000077202"/>
    </source>
</evidence>
<dbReference type="AlphaFoldDB" id="A0A176VY80"/>
<accession>A0A176VY80</accession>
<sequence length="232" mass="26426">MDAGRCVKMGVGSEADLGVESSVRRAIDRSRRDRNDGCYYSTLFNSVCSLDKNEAGKPVQICEKTEKLLRRCAGRPQEVVESRTEKTIEDVSTSSSSYLADNHVGPNRRFQQPPIQIPEEYREEWPRRGMESSILHELFERNGDSFARGIEELVEAAEDMVQEVFGPFGLADEALPRQPSEHREDRPSGWLWEKFLGRGQNERPKHNETNSQQSQPQKPADYSGLVRNIQEV</sequence>
<organism evidence="3 4">
    <name type="scientific">Marchantia polymorpha subsp. ruderalis</name>
    <dbReference type="NCBI Taxonomy" id="1480154"/>
    <lineage>
        <taxon>Eukaryota</taxon>
        <taxon>Viridiplantae</taxon>
        <taxon>Streptophyta</taxon>
        <taxon>Embryophyta</taxon>
        <taxon>Marchantiophyta</taxon>
        <taxon>Marchantiopsida</taxon>
        <taxon>Marchantiidae</taxon>
        <taxon>Marchantiales</taxon>
        <taxon>Marchantiaceae</taxon>
        <taxon>Marchantia</taxon>
    </lineage>
</organism>
<reference evidence="2" key="2">
    <citation type="journal article" date="2019" name="Curr. Biol.">
        <title>Chromatin organization in early land plants reveals an ancestral association between H3K27me3, transposons, and constitutive heterochromatin.</title>
        <authorList>
            <person name="Montgomery S.A."/>
            <person name="Tanizawa Y."/>
            <person name="Galik B."/>
            <person name="Wang N."/>
            <person name="Ito T."/>
            <person name="Mochizuki T."/>
            <person name="Akimcheva S."/>
            <person name="Bowman J."/>
            <person name="Cognat V."/>
            <person name="Drouard L."/>
            <person name="Ekker H."/>
            <person name="Houng S."/>
            <person name="Kohchi T."/>
            <person name="Lin S."/>
            <person name="Liu L.D."/>
            <person name="Nakamura Y."/>
            <person name="Valeeva L.R."/>
            <person name="Shakirov E.V."/>
            <person name="Shippen D.E."/>
            <person name="Wei W."/>
            <person name="Yagura M."/>
            <person name="Yamaoka S."/>
            <person name="Yamato K.T."/>
            <person name="Liu C."/>
            <person name="Berger F."/>
        </authorList>
    </citation>
    <scope>NUCLEOTIDE SEQUENCE [LARGE SCALE GENOMIC DNA]</scope>
    <source>
        <strain evidence="2">Tak-1</strain>
    </source>
</reference>
<evidence type="ECO:0000256" key="1">
    <source>
        <dbReference type="SAM" id="MobiDB-lite"/>
    </source>
</evidence>
<gene>
    <name evidence="3" type="ORF">AXG93_4620s1250</name>
    <name evidence="2" type="ORF">Mp_3g23530</name>
</gene>
<dbReference type="PANTHER" id="PTHR35722:SF1">
    <property type="entry name" value="MAL D 1-ASSOCIATED PROTEIN"/>
    <property type="match status" value="1"/>
</dbReference>
<reference evidence="3 4" key="1">
    <citation type="submission" date="2016-03" db="EMBL/GenBank/DDBJ databases">
        <title>Mechanisms controlling the formation of the plant cell surface in tip-growing cells are functionally conserved among land plants.</title>
        <authorList>
            <person name="Honkanen S."/>
            <person name="Jones V.A."/>
            <person name="Morieri G."/>
            <person name="Champion C."/>
            <person name="Hetherington A.J."/>
            <person name="Kelly S."/>
            <person name="Saint-Marcoux D."/>
            <person name="Proust H."/>
            <person name="Prescott H."/>
            <person name="Dolan L."/>
        </authorList>
    </citation>
    <scope>NUCLEOTIDE SEQUENCE [LARGE SCALE GENOMIC DNA]</scope>
    <source>
        <strain evidence="4">cv. Tak-1 and cv. Tak-2</strain>
        <tissue evidence="3">Whole gametophyte</tissue>
    </source>
</reference>
<feature type="region of interest" description="Disordered" evidence="1">
    <location>
        <begin position="195"/>
        <end position="232"/>
    </location>
</feature>
<dbReference type="EMBL" id="AP019868">
    <property type="protein sequence ID" value="BBN06741.1"/>
    <property type="molecule type" value="Genomic_DNA"/>
</dbReference>